<dbReference type="InterPro" id="IPR007459">
    <property type="entry name" value="DNA_pol3_chi"/>
</dbReference>
<organism evidence="1 2">
    <name type="scientific">Roseinatronobacter monicus</name>
    <dbReference type="NCBI Taxonomy" id="393481"/>
    <lineage>
        <taxon>Bacteria</taxon>
        <taxon>Pseudomonadati</taxon>
        <taxon>Pseudomonadota</taxon>
        <taxon>Alphaproteobacteria</taxon>
        <taxon>Rhodobacterales</taxon>
        <taxon>Paracoccaceae</taxon>
        <taxon>Roseinatronobacter</taxon>
    </lineage>
</organism>
<dbReference type="PANTHER" id="PTHR38767:SF1">
    <property type="entry name" value="DNA POLYMERASE III SUBUNIT CHI"/>
    <property type="match status" value="1"/>
</dbReference>
<evidence type="ECO:0000313" key="2">
    <source>
        <dbReference type="Proteomes" id="UP000320582"/>
    </source>
</evidence>
<dbReference type="Gene3D" id="3.40.50.10110">
    <property type="entry name" value="DNA polymerase III subunit chi"/>
    <property type="match status" value="1"/>
</dbReference>
<evidence type="ECO:0000313" key="1">
    <source>
        <dbReference type="EMBL" id="TQM92566.1"/>
    </source>
</evidence>
<dbReference type="EMBL" id="VFPT01000001">
    <property type="protein sequence ID" value="TQM92566.1"/>
    <property type="molecule type" value="Genomic_DNA"/>
</dbReference>
<dbReference type="GO" id="GO:0003677">
    <property type="term" value="F:DNA binding"/>
    <property type="evidence" value="ECO:0007669"/>
    <property type="project" value="InterPro"/>
</dbReference>
<dbReference type="PANTHER" id="PTHR38767">
    <property type="entry name" value="DNA POLYMERASE III SUBUNIT CHI"/>
    <property type="match status" value="1"/>
</dbReference>
<comment type="caution">
    <text evidence="1">The sequence shown here is derived from an EMBL/GenBank/DDBJ whole genome shotgun (WGS) entry which is preliminary data.</text>
</comment>
<keyword evidence="2" id="KW-1185">Reference proteome</keyword>
<dbReference type="AlphaFoldDB" id="A0A543KBX6"/>
<dbReference type="GO" id="GO:0006260">
    <property type="term" value="P:DNA replication"/>
    <property type="evidence" value="ECO:0007669"/>
    <property type="project" value="InterPro"/>
</dbReference>
<dbReference type="OrthoDB" id="9795973at2"/>
<dbReference type="SUPFAM" id="SSF102400">
    <property type="entry name" value="DNA polymerase III chi subunit"/>
    <property type="match status" value="1"/>
</dbReference>
<gene>
    <name evidence="1" type="ORF">BD293_1175</name>
</gene>
<dbReference type="NCBIfam" id="NF004347">
    <property type="entry name" value="PRK05728.1-4"/>
    <property type="match status" value="1"/>
</dbReference>
<name>A0A543KBX6_9RHOB</name>
<protein>
    <submittedName>
        <fullName evidence="1">DNA polymerase III chi subunit</fullName>
    </submittedName>
</protein>
<dbReference type="Pfam" id="PF04364">
    <property type="entry name" value="DNA_pol3_chi"/>
    <property type="match status" value="1"/>
</dbReference>
<dbReference type="RefSeq" id="WP_142080249.1">
    <property type="nucleotide sequence ID" value="NZ_VFPT01000001.1"/>
</dbReference>
<accession>A0A543KBX6</accession>
<dbReference type="GO" id="GO:0003887">
    <property type="term" value="F:DNA-directed DNA polymerase activity"/>
    <property type="evidence" value="ECO:0007669"/>
    <property type="project" value="InterPro"/>
</dbReference>
<proteinExistence type="predicted"/>
<sequence>MGKAMFYHVTRNPLEVTVANLLTRAVGQGMRVAVRARDQARLEWLDAHLWLGDKASFLPHGLAGGAHDADQPILLTTQTTSPNNAQIVMTIDAAEAHPEEVEHLERLWILFDGNDPAAVAHARGQWKAITAAGVIAEYWSEDSGRWEKKAQSGGEG</sequence>
<dbReference type="InterPro" id="IPR036768">
    <property type="entry name" value="PolIII_chi_sf"/>
</dbReference>
<reference evidence="1 2" key="1">
    <citation type="submission" date="2019-06" db="EMBL/GenBank/DDBJ databases">
        <title>Genomic Encyclopedia of Archaeal and Bacterial Type Strains, Phase II (KMG-II): from individual species to whole genera.</title>
        <authorList>
            <person name="Goeker M."/>
        </authorList>
    </citation>
    <scope>NUCLEOTIDE SEQUENCE [LARGE SCALE GENOMIC DNA]</scope>
    <source>
        <strain evidence="1 2">DSM 18423</strain>
    </source>
</reference>
<dbReference type="GO" id="GO:0032298">
    <property type="term" value="P:positive regulation of DNA-templated DNA replication initiation"/>
    <property type="evidence" value="ECO:0007669"/>
    <property type="project" value="TreeGrafter"/>
</dbReference>
<dbReference type="Proteomes" id="UP000320582">
    <property type="component" value="Unassembled WGS sequence"/>
</dbReference>